<dbReference type="SUPFAM" id="SSF54897">
    <property type="entry name" value="Protease propeptides/inhibitors"/>
    <property type="match status" value="1"/>
</dbReference>
<dbReference type="PANTHER" id="PTHR14218">
    <property type="entry name" value="PROTEASE S8 TRIPEPTIDYL PEPTIDASE I CLN2"/>
    <property type="match status" value="1"/>
</dbReference>
<dbReference type="GO" id="GO:0004175">
    <property type="term" value="F:endopeptidase activity"/>
    <property type="evidence" value="ECO:0007669"/>
    <property type="project" value="TreeGrafter"/>
</dbReference>
<dbReference type="Proteomes" id="UP000469559">
    <property type="component" value="Unassembled WGS sequence"/>
</dbReference>
<dbReference type="GO" id="GO:0006508">
    <property type="term" value="P:proteolysis"/>
    <property type="evidence" value="ECO:0007669"/>
    <property type="project" value="TreeGrafter"/>
</dbReference>
<reference evidence="3 4" key="1">
    <citation type="submission" date="2018-05" db="EMBL/GenBank/DDBJ databases">
        <title>Whole genome sequencing for identification of molecular markers to develop diagnostic detection tools for the regulated plant pathogen Lachnellula willkommii.</title>
        <authorList>
            <person name="Giroux E."/>
            <person name="Bilodeau G."/>
        </authorList>
    </citation>
    <scope>NUCLEOTIDE SEQUENCE [LARGE SCALE GENOMIC DNA]</scope>
    <source>
        <strain evidence="3 4">CBS 203.66</strain>
    </source>
</reference>
<evidence type="ECO:0000259" key="2">
    <source>
        <dbReference type="Pfam" id="PF09286"/>
    </source>
</evidence>
<dbReference type="InterPro" id="IPR050819">
    <property type="entry name" value="Tripeptidyl-peptidase_I"/>
</dbReference>
<comment type="caution">
    <text evidence="3">The sequence shown here is derived from an EMBL/GenBank/DDBJ whole genome shotgun (WGS) entry which is preliminary data.</text>
</comment>
<evidence type="ECO:0000313" key="4">
    <source>
        <dbReference type="Proteomes" id="UP000469559"/>
    </source>
</evidence>
<proteinExistence type="predicted"/>
<evidence type="ECO:0000313" key="3">
    <source>
        <dbReference type="EMBL" id="TVY20240.1"/>
    </source>
</evidence>
<feature type="chain" id="PRO_5035867935" evidence="1">
    <location>
        <begin position="19"/>
        <end position="105"/>
    </location>
</feature>
<keyword evidence="4" id="KW-1185">Reference proteome</keyword>
<protein>
    <submittedName>
        <fullName evidence="3">Tripeptidyl-peptidase sed1</fullName>
    </submittedName>
</protein>
<sequence length="105" mass="11765">MQFLQSVLFGVLAVEVAAVPFPSSHVLHERRIDTPKAWIKRDRVADSALLPVRIGMTQSNLDKGHDLLMDVSKHDSPKYGKHYSAQEVAEIFAPMQSSVDAVHDW</sequence>
<dbReference type="AlphaFoldDB" id="A0A8T9BJF9"/>
<dbReference type="GO" id="GO:0008240">
    <property type="term" value="F:tripeptidyl-peptidase activity"/>
    <property type="evidence" value="ECO:0007669"/>
    <property type="project" value="TreeGrafter"/>
</dbReference>
<name>A0A8T9BJF9_9HELO</name>
<evidence type="ECO:0000256" key="1">
    <source>
        <dbReference type="SAM" id="SignalP"/>
    </source>
</evidence>
<feature type="domain" description="Peptidase S53 activation" evidence="2">
    <location>
        <begin position="37"/>
        <end position="105"/>
    </location>
</feature>
<dbReference type="Pfam" id="PF09286">
    <property type="entry name" value="Pro-kuma_activ"/>
    <property type="match status" value="1"/>
</dbReference>
<organism evidence="3 4">
    <name type="scientific">Lachnellula arida</name>
    <dbReference type="NCBI Taxonomy" id="1316785"/>
    <lineage>
        <taxon>Eukaryota</taxon>
        <taxon>Fungi</taxon>
        <taxon>Dikarya</taxon>
        <taxon>Ascomycota</taxon>
        <taxon>Pezizomycotina</taxon>
        <taxon>Leotiomycetes</taxon>
        <taxon>Helotiales</taxon>
        <taxon>Lachnaceae</taxon>
        <taxon>Lachnellula</taxon>
    </lineage>
</organism>
<dbReference type="InterPro" id="IPR015366">
    <property type="entry name" value="S53_propep"/>
</dbReference>
<gene>
    <name evidence="3" type="primary">sed1_2</name>
    <name evidence="3" type="ORF">LARI1_G001657</name>
</gene>
<keyword evidence="1" id="KW-0732">Signal</keyword>
<dbReference type="PANTHER" id="PTHR14218:SF19">
    <property type="entry name" value="SERINE PROTEASE AORO, PUTATIVE (AFU_ORTHOLOGUE AFUA_6G10250)-RELATED"/>
    <property type="match status" value="1"/>
</dbReference>
<dbReference type="EMBL" id="QGMF01000064">
    <property type="protein sequence ID" value="TVY20240.1"/>
    <property type="molecule type" value="Genomic_DNA"/>
</dbReference>
<dbReference type="OrthoDB" id="409122at2759"/>
<feature type="signal peptide" evidence="1">
    <location>
        <begin position="1"/>
        <end position="18"/>
    </location>
</feature>
<accession>A0A8T9BJF9</accession>